<evidence type="ECO:0000256" key="1">
    <source>
        <dbReference type="SAM" id="SignalP"/>
    </source>
</evidence>
<evidence type="ECO:0000313" key="3">
    <source>
        <dbReference type="Proteomes" id="UP000008718"/>
    </source>
</evidence>
<reference evidence="2 3" key="2">
    <citation type="journal article" date="2011" name="Stand. Genomic Sci.">
        <title>Complete genome sequence of Paludibacter propionicigenes type strain (WB4).</title>
        <authorList>
            <person name="Gronow S."/>
            <person name="Munk C."/>
            <person name="Lapidus A."/>
            <person name="Nolan M."/>
            <person name="Lucas S."/>
            <person name="Hammon N."/>
            <person name="Deshpande S."/>
            <person name="Cheng J.F."/>
            <person name="Tapia R."/>
            <person name="Han C."/>
            <person name="Goodwin L."/>
            <person name="Pitluck S."/>
            <person name="Liolios K."/>
            <person name="Ivanova N."/>
            <person name="Mavromatis K."/>
            <person name="Mikhailova N."/>
            <person name="Pati A."/>
            <person name="Chen A."/>
            <person name="Palaniappan K."/>
            <person name="Land M."/>
            <person name="Hauser L."/>
            <person name="Chang Y.J."/>
            <person name="Jeffries C.D."/>
            <person name="Brambilla E."/>
            <person name="Rohde M."/>
            <person name="Goker M."/>
            <person name="Detter J.C."/>
            <person name="Woyke T."/>
            <person name="Bristow J."/>
            <person name="Eisen J.A."/>
            <person name="Markowitz V."/>
            <person name="Hugenholtz P."/>
            <person name="Kyrpides N.C."/>
            <person name="Klenk H.P."/>
        </authorList>
    </citation>
    <scope>NUCLEOTIDE SEQUENCE [LARGE SCALE GENOMIC DNA]</scope>
    <source>
        <strain evidence="3">DSM 17365 / JCM 13257 / WB4</strain>
    </source>
</reference>
<dbReference type="OrthoDB" id="997873at2"/>
<name>E4T2F9_PALPW</name>
<dbReference type="AlphaFoldDB" id="E4T2F9"/>
<keyword evidence="3" id="KW-1185">Reference proteome</keyword>
<dbReference type="HOGENOM" id="CLU_165474_0_0_10"/>
<accession>E4T2F9</accession>
<dbReference type="KEGG" id="ppn:Palpr_0747"/>
<feature type="chain" id="PRO_5003189047" description="DUF3347 domain-containing protein" evidence="1">
    <location>
        <begin position="21"/>
        <end position="121"/>
    </location>
</feature>
<dbReference type="eggNOG" id="ENOG5030X8C">
    <property type="taxonomic scope" value="Bacteria"/>
</dbReference>
<reference key="1">
    <citation type="submission" date="2010-11" db="EMBL/GenBank/DDBJ databases">
        <title>The complete genome of Paludibacter propionicigenes DSM 17365.</title>
        <authorList>
            <consortium name="US DOE Joint Genome Institute (JGI-PGF)"/>
            <person name="Lucas S."/>
            <person name="Copeland A."/>
            <person name="Lapidus A."/>
            <person name="Bruce D."/>
            <person name="Goodwin L."/>
            <person name="Pitluck S."/>
            <person name="Kyrpides N."/>
            <person name="Mavromatis K."/>
            <person name="Ivanova N."/>
            <person name="Munk A.C."/>
            <person name="Brettin T."/>
            <person name="Detter J.C."/>
            <person name="Han C."/>
            <person name="Tapia R."/>
            <person name="Land M."/>
            <person name="Hauser L."/>
            <person name="Markowitz V."/>
            <person name="Cheng J.-F."/>
            <person name="Hugenholtz P."/>
            <person name="Woyke T."/>
            <person name="Wu D."/>
            <person name="Gronow S."/>
            <person name="Wellnitz S."/>
            <person name="Brambilla E."/>
            <person name="Klenk H.-P."/>
            <person name="Eisen J.A."/>
        </authorList>
    </citation>
    <scope>NUCLEOTIDE SEQUENCE</scope>
    <source>
        <strain>WB4</strain>
    </source>
</reference>
<dbReference type="RefSeq" id="WP_013444272.1">
    <property type="nucleotide sequence ID" value="NC_014734.1"/>
</dbReference>
<protein>
    <recommendedName>
        <fullName evidence="4">DUF3347 domain-containing protein</fullName>
    </recommendedName>
</protein>
<organism evidence="2 3">
    <name type="scientific">Paludibacter propionicigenes (strain DSM 17365 / JCM 13257 / WB4)</name>
    <dbReference type="NCBI Taxonomy" id="694427"/>
    <lineage>
        <taxon>Bacteria</taxon>
        <taxon>Pseudomonadati</taxon>
        <taxon>Bacteroidota</taxon>
        <taxon>Bacteroidia</taxon>
        <taxon>Bacteroidales</taxon>
        <taxon>Paludibacteraceae</taxon>
        <taxon>Paludibacter</taxon>
    </lineage>
</organism>
<dbReference type="Proteomes" id="UP000008718">
    <property type="component" value="Chromosome"/>
</dbReference>
<dbReference type="EMBL" id="CP002345">
    <property type="protein sequence ID" value="ADQ78903.1"/>
    <property type="molecule type" value="Genomic_DNA"/>
</dbReference>
<evidence type="ECO:0008006" key="4">
    <source>
        <dbReference type="Google" id="ProtNLM"/>
    </source>
</evidence>
<proteinExistence type="predicted"/>
<keyword evidence="1" id="KW-0732">Signal</keyword>
<evidence type="ECO:0000313" key="2">
    <source>
        <dbReference type="EMBL" id="ADQ78903.1"/>
    </source>
</evidence>
<sequence>MKKILSLIVILVAFGASVSAVNPSDYSIFYKLNNAGTFSSIVRYLDADKEQADQLKYVFSLTENKLNSSLKADNENSAQKALMFNLANAKAILSESQYRKYLTMLNVSVYNEKVTLLAINE</sequence>
<gene>
    <name evidence="2" type="ordered locus">Palpr_0747</name>
</gene>
<feature type="signal peptide" evidence="1">
    <location>
        <begin position="1"/>
        <end position="20"/>
    </location>
</feature>